<keyword evidence="3" id="KW-1185">Reference proteome</keyword>
<evidence type="ECO:0000313" key="3">
    <source>
        <dbReference type="Proteomes" id="UP000269097"/>
    </source>
</evidence>
<dbReference type="InterPro" id="IPR005302">
    <property type="entry name" value="MoCF_Sase_C"/>
</dbReference>
<dbReference type="GO" id="GO:0030151">
    <property type="term" value="F:molybdenum ion binding"/>
    <property type="evidence" value="ECO:0007669"/>
    <property type="project" value="InterPro"/>
</dbReference>
<feature type="domain" description="MOSC" evidence="1">
    <location>
        <begin position="37"/>
        <end position="171"/>
    </location>
</feature>
<dbReference type="PROSITE" id="PS51340">
    <property type="entry name" value="MOSC"/>
    <property type="match status" value="1"/>
</dbReference>
<dbReference type="EMBL" id="CP033433">
    <property type="protein sequence ID" value="AYQ72554.1"/>
    <property type="molecule type" value="Genomic_DNA"/>
</dbReference>
<dbReference type="RefSeq" id="WP_123040614.1">
    <property type="nucleotide sequence ID" value="NZ_CP033433.1"/>
</dbReference>
<dbReference type="InterPro" id="IPR011037">
    <property type="entry name" value="Pyrv_Knase-like_insert_dom_sf"/>
</dbReference>
<accession>A0A3G3JWI1</accession>
<sequence>MTENDTVPSWPILSVNVGRKKTESFKGKEAVSGIYKHPAEGAAHVSPAGVSGDEVADLVHHGGPDKAVNVYSHAHYPHWEDVLGRKMAFGAFGENLTVGGLREEDVCVGDVFRAGTALLQISQPRVPCWKLAMKWGLDELPALVTQRGATGFYFRVLEEGEIRAGDVMTLERRHPSSVTVAEANRVMHRDRNDQEGIRALLALEDVLATSWKTPLASRLARLQTGS</sequence>
<reference evidence="2 3" key="1">
    <citation type="submission" date="2018-10" db="EMBL/GenBank/DDBJ databases">
        <title>Genome Sequence of Cohnella sp.</title>
        <authorList>
            <person name="Srinivasan S."/>
            <person name="Kim M.K."/>
        </authorList>
    </citation>
    <scope>NUCLEOTIDE SEQUENCE [LARGE SCALE GENOMIC DNA]</scope>
    <source>
        <strain evidence="2 3">18JY8-7</strain>
    </source>
</reference>
<dbReference type="Pfam" id="PF03475">
    <property type="entry name" value="YiiM_3-alpha"/>
    <property type="match status" value="1"/>
</dbReference>
<dbReference type="Pfam" id="PF03473">
    <property type="entry name" value="MOSC"/>
    <property type="match status" value="1"/>
</dbReference>
<protein>
    <submittedName>
        <fullName evidence="2">MOSC domain-containing protein</fullName>
    </submittedName>
</protein>
<dbReference type="InterPro" id="IPR005163">
    <property type="entry name" value="Tri_helical_YiiM-like"/>
</dbReference>
<organism evidence="2 3">
    <name type="scientific">Cohnella candidum</name>
    <dbReference type="NCBI Taxonomy" id="2674991"/>
    <lineage>
        <taxon>Bacteria</taxon>
        <taxon>Bacillati</taxon>
        <taxon>Bacillota</taxon>
        <taxon>Bacilli</taxon>
        <taxon>Bacillales</taxon>
        <taxon>Paenibacillaceae</taxon>
        <taxon>Cohnella</taxon>
    </lineage>
</organism>
<evidence type="ECO:0000259" key="1">
    <source>
        <dbReference type="PROSITE" id="PS51340"/>
    </source>
</evidence>
<dbReference type="PANTHER" id="PTHR30212">
    <property type="entry name" value="PROTEIN YIIM"/>
    <property type="match status" value="1"/>
</dbReference>
<dbReference type="InterPro" id="IPR052353">
    <property type="entry name" value="Benzoxazolinone_Detox_Enz"/>
</dbReference>
<dbReference type="GO" id="GO:0003824">
    <property type="term" value="F:catalytic activity"/>
    <property type="evidence" value="ECO:0007669"/>
    <property type="project" value="InterPro"/>
</dbReference>
<proteinExistence type="predicted"/>
<name>A0A3G3JWI1_9BACL</name>
<dbReference type="GO" id="GO:0030170">
    <property type="term" value="F:pyridoxal phosphate binding"/>
    <property type="evidence" value="ECO:0007669"/>
    <property type="project" value="InterPro"/>
</dbReference>
<dbReference type="Proteomes" id="UP000269097">
    <property type="component" value="Chromosome"/>
</dbReference>
<dbReference type="Gene3D" id="2.40.33.20">
    <property type="entry name" value="PK beta-barrel domain-like"/>
    <property type="match status" value="1"/>
</dbReference>
<dbReference type="KEGG" id="coh:EAV92_08225"/>
<gene>
    <name evidence="2" type="ORF">EAV92_08225</name>
</gene>
<evidence type="ECO:0000313" key="2">
    <source>
        <dbReference type="EMBL" id="AYQ72554.1"/>
    </source>
</evidence>
<dbReference type="AlphaFoldDB" id="A0A3G3JWI1"/>
<dbReference type="SUPFAM" id="SSF50800">
    <property type="entry name" value="PK beta-barrel domain-like"/>
    <property type="match status" value="1"/>
</dbReference>
<dbReference type="PANTHER" id="PTHR30212:SF2">
    <property type="entry name" value="PROTEIN YIIM"/>
    <property type="match status" value="1"/>
</dbReference>